<dbReference type="RefSeq" id="WP_171655985.1">
    <property type="nucleotide sequence ID" value="NZ_WHOD01000121.1"/>
</dbReference>
<dbReference type="Pfam" id="PF07883">
    <property type="entry name" value="Cupin_2"/>
    <property type="match status" value="1"/>
</dbReference>
<dbReference type="EMBL" id="WHOD01000121">
    <property type="protein sequence ID" value="NOU97737.1"/>
    <property type="molecule type" value="Genomic_DNA"/>
</dbReference>
<proteinExistence type="predicted"/>
<feature type="domain" description="Cupin type-2" evidence="1">
    <location>
        <begin position="49"/>
        <end position="108"/>
    </location>
</feature>
<reference evidence="2" key="1">
    <citation type="submission" date="2019-10" db="EMBL/GenBank/DDBJ databases">
        <title>Description of Paenibacillus glebae sp. nov.</title>
        <authorList>
            <person name="Carlier A."/>
            <person name="Qi S."/>
        </authorList>
    </citation>
    <scope>NUCLEOTIDE SEQUENCE</scope>
    <source>
        <strain evidence="2">LMG 31456</strain>
    </source>
</reference>
<evidence type="ECO:0000313" key="3">
    <source>
        <dbReference type="Proteomes" id="UP000641588"/>
    </source>
</evidence>
<keyword evidence="3" id="KW-1185">Reference proteome</keyword>
<dbReference type="AlphaFoldDB" id="A0A972GW52"/>
<evidence type="ECO:0000313" key="2">
    <source>
        <dbReference type="EMBL" id="NOU97737.1"/>
    </source>
</evidence>
<organism evidence="2 3">
    <name type="scientific">Paenibacillus foliorum</name>
    <dbReference type="NCBI Taxonomy" id="2654974"/>
    <lineage>
        <taxon>Bacteria</taxon>
        <taxon>Bacillati</taxon>
        <taxon>Bacillota</taxon>
        <taxon>Bacilli</taxon>
        <taxon>Bacillales</taxon>
        <taxon>Paenibacillaceae</taxon>
        <taxon>Paenibacillus</taxon>
    </lineage>
</organism>
<dbReference type="Proteomes" id="UP000641588">
    <property type="component" value="Unassembled WGS sequence"/>
</dbReference>
<dbReference type="InterPro" id="IPR011051">
    <property type="entry name" value="RmlC_Cupin_sf"/>
</dbReference>
<accession>A0A972GW52</accession>
<dbReference type="SUPFAM" id="SSF51182">
    <property type="entry name" value="RmlC-like cupins"/>
    <property type="match status" value="1"/>
</dbReference>
<evidence type="ECO:0000259" key="1">
    <source>
        <dbReference type="Pfam" id="PF07883"/>
    </source>
</evidence>
<name>A0A972GW52_9BACL</name>
<dbReference type="InterPro" id="IPR014710">
    <property type="entry name" value="RmlC-like_jellyroll"/>
</dbReference>
<gene>
    <name evidence="2" type="ORF">GC093_31580</name>
</gene>
<dbReference type="Gene3D" id="2.60.120.10">
    <property type="entry name" value="Jelly Rolls"/>
    <property type="match status" value="1"/>
</dbReference>
<comment type="caution">
    <text evidence="2">The sequence shown here is derived from an EMBL/GenBank/DDBJ whole genome shotgun (WGS) entry which is preliminary data.</text>
</comment>
<dbReference type="InterPro" id="IPR013096">
    <property type="entry name" value="Cupin_2"/>
</dbReference>
<sequence>MKAYRLNQLSDITEGHILNEILPGKYISYGGLAFEKPGARAHTNDGPGGIDYHVHEDCEAFIILQGQGTVEINKQLFHPVRAGDVIIIEPGEDHHLTSGIEDPIVVLWCHAGPERNKNQL</sequence>
<protein>
    <submittedName>
        <fullName evidence="2">Cupin domain-containing protein</fullName>
    </submittedName>
</protein>